<evidence type="ECO:0000313" key="2">
    <source>
        <dbReference type="EMBL" id="SUM70133.1"/>
    </source>
</evidence>
<feature type="region of interest" description="Disordered" evidence="1">
    <location>
        <begin position="1"/>
        <end position="57"/>
    </location>
</feature>
<reference evidence="2 3" key="1">
    <citation type="submission" date="2018-06" db="EMBL/GenBank/DDBJ databases">
        <authorList>
            <consortium name="Pathogen Informatics"/>
            <person name="Doyle S."/>
        </authorList>
    </citation>
    <scope>NUCLEOTIDE SEQUENCE [LARGE SCALE GENOMIC DNA]</scope>
    <source>
        <strain evidence="2 3">NCTC11807</strain>
    </source>
</reference>
<evidence type="ECO:0000256" key="1">
    <source>
        <dbReference type="SAM" id="MobiDB-lite"/>
    </source>
</evidence>
<name>A0A380H304_9STAP</name>
<protein>
    <submittedName>
        <fullName evidence="2">Cell wall surface anchor family protein</fullName>
    </submittedName>
</protein>
<gene>
    <name evidence="2" type="ORF">NCTC11807_01068</name>
</gene>
<evidence type="ECO:0000313" key="3">
    <source>
        <dbReference type="Proteomes" id="UP000255425"/>
    </source>
</evidence>
<dbReference type="GeneID" id="63934568"/>
<proteinExistence type="predicted"/>
<accession>A0A380H304</accession>
<feature type="compositionally biased region" description="Polar residues" evidence="1">
    <location>
        <begin position="7"/>
        <end position="31"/>
    </location>
</feature>
<dbReference type="AlphaFoldDB" id="A0A380H304"/>
<sequence>MIEYQAVQASSEVSATETKGNSGVSTENKTYMSIKERAPEAPIVEADETNASVDVTPNGESTKLVQNTQLQMVNQHQSLQVKMEERGH</sequence>
<organism evidence="2 3">
    <name type="scientific">Staphylococcus saccharolyticus</name>
    <dbReference type="NCBI Taxonomy" id="33028"/>
    <lineage>
        <taxon>Bacteria</taxon>
        <taxon>Bacillati</taxon>
        <taxon>Bacillota</taxon>
        <taxon>Bacilli</taxon>
        <taxon>Bacillales</taxon>
        <taxon>Staphylococcaceae</taxon>
        <taxon>Staphylococcus</taxon>
    </lineage>
</organism>
<dbReference type="RefSeq" id="WP_115312988.1">
    <property type="nucleotide sequence ID" value="NZ_CP066042.1"/>
</dbReference>
<keyword evidence="3" id="KW-1185">Reference proteome</keyword>
<dbReference type="Proteomes" id="UP000255425">
    <property type="component" value="Unassembled WGS sequence"/>
</dbReference>
<dbReference type="EMBL" id="UHDZ01000001">
    <property type="protein sequence ID" value="SUM70133.1"/>
    <property type="molecule type" value="Genomic_DNA"/>
</dbReference>